<dbReference type="AlphaFoldDB" id="A0A4R1HYP6"/>
<sequence>MTATDRERWDRRHAVVSAPVPMPPDALRGRSGLLPAGGAALDLACGSGQVAVWLALRGFAVDAVDVSPVALRGGAALAAAHEVTVRWVESDLDDGLPDGTWDVIVCQRFRDPALYPALAAGLAPGGLLVLTVLSEVGDEGGRFRAAPGELLSAFDELEVLHHEEGNGEATLLARRS</sequence>
<dbReference type="GO" id="GO:0032259">
    <property type="term" value="P:methylation"/>
    <property type="evidence" value="ECO:0007669"/>
    <property type="project" value="UniProtKB-KW"/>
</dbReference>
<dbReference type="InterPro" id="IPR041698">
    <property type="entry name" value="Methyltransf_25"/>
</dbReference>
<gene>
    <name evidence="2" type="ORF">EV378_6710</name>
</gene>
<dbReference type="Pfam" id="PF13649">
    <property type="entry name" value="Methyltransf_25"/>
    <property type="match status" value="1"/>
</dbReference>
<dbReference type="Gene3D" id="3.40.50.150">
    <property type="entry name" value="Vaccinia Virus protein VP39"/>
    <property type="match status" value="1"/>
</dbReference>
<accession>A0A4R1HYP6</accession>
<keyword evidence="3" id="KW-1185">Reference proteome</keyword>
<dbReference type="GO" id="GO:0008168">
    <property type="term" value="F:methyltransferase activity"/>
    <property type="evidence" value="ECO:0007669"/>
    <property type="project" value="UniProtKB-KW"/>
</dbReference>
<proteinExistence type="predicted"/>
<dbReference type="EMBL" id="SMFZ01000002">
    <property type="protein sequence ID" value="TCK22702.1"/>
    <property type="molecule type" value="Genomic_DNA"/>
</dbReference>
<feature type="domain" description="Methyltransferase" evidence="1">
    <location>
        <begin position="41"/>
        <end position="126"/>
    </location>
</feature>
<dbReference type="InterPro" id="IPR029063">
    <property type="entry name" value="SAM-dependent_MTases_sf"/>
</dbReference>
<dbReference type="CDD" id="cd02440">
    <property type="entry name" value="AdoMet_MTases"/>
    <property type="match status" value="1"/>
</dbReference>
<name>A0A4R1HYP6_PSEEN</name>
<evidence type="ECO:0000259" key="1">
    <source>
        <dbReference type="Pfam" id="PF13649"/>
    </source>
</evidence>
<dbReference type="SUPFAM" id="SSF53335">
    <property type="entry name" value="S-adenosyl-L-methionine-dependent methyltransferases"/>
    <property type="match status" value="1"/>
</dbReference>
<evidence type="ECO:0000313" key="3">
    <source>
        <dbReference type="Proteomes" id="UP000295560"/>
    </source>
</evidence>
<dbReference type="Proteomes" id="UP000295560">
    <property type="component" value="Unassembled WGS sequence"/>
</dbReference>
<evidence type="ECO:0000313" key="2">
    <source>
        <dbReference type="EMBL" id="TCK22702.1"/>
    </source>
</evidence>
<keyword evidence="2" id="KW-0489">Methyltransferase</keyword>
<dbReference type="OrthoDB" id="9786503at2"/>
<dbReference type="RefSeq" id="WP_132431748.1">
    <property type="nucleotide sequence ID" value="NZ_SMFZ01000002.1"/>
</dbReference>
<organism evidence="2 3">
    <name type="scientific">Pseudonocardia endophytica</name>
    <dbReference type="NCBI Taxonomy" id="401976"/>
    <lineage>
        <taxon>Bacteria</taxon>
        <taxon>Bacillati</taxon>
        <taxon>Actinomycetota</taxon>
        <taxon>Actinomycetes</taxon>
        <taxon>Pseudonocardiales</taxon>
        <taxon>Pseudonocardiaceae</taxon>
        <taxon>Pseudonocardia</taxon>
    </lineage>
</organism>
<keyword evidence="2" id="KW-0808">Transferase</keyword>
<comment type="caution">
    <text evidence="2">The sequence shown here is derived from an EMBL/GenBank/DDBJ whole genome shotgun (WGS) entry which is preliminary data.</text>
</comment>
<reference evidence="2 3" key="1">
    <citation type="submission" date="2019-03" db="EMBL/GenBank/DDBJ databases">
        <title>Sequencing the genomes of 1000 actinobacteria strains.</title>
        <authorList>
            <person name="Klenk H.-P."/>
        </authorList>
    </citation>
    <scope>NUCLEOTIDE SEQUENCE [LARGE SCALE GENOMIC DNA]</scope>
    <source>
        <strain evidence="2 3">DSM 44969</strain>
    </source>
</reference>
<protein>
    <submittedName>
        <fullName evidence="2">Methyltransferase family protein</fullName>
    </submittedName>
</protein>